<dbReference type="InterPro" id="IPR005546">
    <property type="entry name" value="Autotransporte_beta"/>
</dbReference>
<gene>
    <name evidence="3" type="ORF">SAMN02745174_01850</name>
</gene>
<keyword evidence="1" id="KW-0175">Coiled coil</keyword>
<evidence type="ECO:0000259" key="2">
    <source>
        <dbReference type="PROSITE" id="PS51208"/>
    </source>
</evidence>
<dbReference type="EMBL" id="FUWX01000014">
    <property type="protein sequence ID" value="SJZ89186.1"/>
    <property type="molecule type" value="Genomic_DNA"/>
</dbReference>
<feature type="coiled-coil region" evidence="1">
    <location>
        <begin position="105"/>
        <end position="132"/>
    </location>
</feature>
<accession>A0A1T4PDA2</accession>
<dbReference type="Gene3D" id="2.40.128.130">
    <property type="entry name" value="Autotransporter beta-domain"/>
    <property type="match status" value="1"/>
</dbReference>
<organism evidence="3 4">
    <name type="scientific">Cetobacterium ceti</name>
    <dbReference type="NCBI Taxonomy" id="180163"/>
    <lineage>
        <taxon>Bacteria</taxon>
        <taxon>Fusobacteriati</taxon>
        <taxon>Fusobacteriota</taxon>
        <taxon>Fusobacteriia</taxon>
        <taxon>Fusobacteriales</taxon>
        <taxon>Fusobacteriaceae</taxon>
        <taxon>Cetobacterium</taxon>
    </lineage>
</organism>
<keyword evidence="4" id="KW-1185">Reference proteome</keyword>
<dbReference type="OrthoDB" id="83372at2"/>
<feature type="coiled-coil region" evidence="1">
    <location>
        <begin position="318"/>
        <end position="385"/>
    </location>
</feature>
<evidence type="ECO:0000256" key="1">
    <source>
        <dbReference type="SAM" id="Coils"/>
    </source>
</evidence>
<protein>
    <submittedName>
        <fullName evidence="3">Autotransporter beta-domain-containing protein</fullName>
    </submittedName>
</protein>
<dbReference type="SUPFAM" id="SSF103515">
    <property type="entry name" value="Autotransporter"/>
    <property type="match status" value="1"/>
</dbReference>
<proteinExistence type="predicted"/>
<sequence length="1023" mass="116228">MKEKLLLVSLIGVLGSMNLYGAKYPYKQLKGEVIEKSAYKDILKIINEIDRQKGLNEKYIIENENDKAEANVGELDIVPVAQYTMIGTPTEDLTRIKGGYDKNDFITLNNVYDNLELENNEKNREIKGDISKIKSEKLPYVHKGSIKRFYFGNGNIVNNIIYSNSQEFENIKNKEKNNINYLIEGEYQKLKNKNDQDYRMSVEDYEKNIKNKSKKEILIFLQKKLKEKNKETLIKDGNLFVTDNGKNWKVLWSLEPISTNEYDGAGIKDIIDTNIYIYEGYKDNVEQNRGKLLLTNSKDIYLEDKVSPKEQFRIINSKSLYAKQLKELQEDKKKLSEKDFKEKWITPFEKNGKYEKAMIDFKSNVENLKKEIVTLEKEKENIIDKFSSRYIRYDIFNNYSDPLSGVNENALKKFKPADLKVAREYIAIATKLKNKEIELYNGSTEWKDKVVAAKDLAVVKVGKKVEFRGNGKINGIIDLGEGYNILEIAQQGTGKYGTNIILGPYAELHNINEIIASGGAVGDKKLPSISGKNSLALDIDKTKRNKNGELYQHAFAKSDKNIEFTNPSSIQGKILGPENFGVELMVSKLDKDEVVNMGRDLQYKSRNLGEDWKKSPYVIGKLRVDSDSIAHDIKELTRKDENGNTLLNVKIKDKIKGLNEDENKVYKSIKNSNNLGSLSDTLTLTNKKTLNGGIREEEALKELQVLIKELKENNIYSKLNKVAKDQIDIFTMIPFNNENIFENKGEIGIGGYLSSRSVENKFKGSTNSGYGVYSTDINDTFRGGLVFGGGSSNYTEKKNNKLDEVSTDSKIKGQNLYIGAYGNKKLTENLNLITGLGIEYGEYKIQRKWENNYQKFKFDGKSNTNGGNLYTGLIYKYKLENEMEIGLKGILSYTIINQGKVKEDNKALSMEVSKQNFEYIDGEFGINLSKTLYGKGSKNKLTGGIYGTYGFMGYENKNLTGKINNSSSTFEILGDKERKDGIKLSLNYDVEKTNGVLYGIEGNYKTNTNSNEITMGIKIGYIF</sequence>
<dbReference type="Proteomes" id="UP000191153">
    <property type="component" value="Unassembled WGS sequence"/>
</dbReference>
<evidence type="ECO:0000313" key="3">
    <source>
        <dbReference type="EMBL" id="SJZ89186.1"/>
    </source>
</evidence>
<dbReference type="RefSeq" id="WP_078694312.1">
    <property type="nucleotide sequence ID" value="NZ_FUWX01000014.1"/>
</dbReference>
<dbReference type="InterPro" id="IPR036709">
    <property type="entry name" value="Autotransporte_beta_dom_sf"/>
</dbReference>
<dbReference type="STRING" id="180163.SAMN02745174_01850"/>
<name>A0A1T4PDA2_9FUSO</name>
<feature type="domain" description="Autotransporter" evidence="2">
    <location>
        <begin position="740"/>
        <end position="1023"/>
    </location>
</feature>
<dbReference type="AlphaFoldDB" id="A0A1T4PDA2"/>
<reference evidence="3 4" key="1">
    <citation type="submission" date="2017-02" db="EMBL/GenBank/DDBJ databases">
        <authorList>
            <person name="Peterson S.W."/>
        </authorList>
    </citation>
    <scope>NUCLEOTIDE SEQUENCE [LARGE SCALE GENOMIC DNA]</scope>
    <source>
        <strain evidence="3 4">ATCC 700028</strain>
    </source>
</reference>
<dbReference type="Pfam" id="PF03797">
    <property type="entry name" value="Autotransporter"/>
    <property type="match status" value="1"/>
</dbReference>
<evidence type="ECO:0000313" key="4">
    <source>
        <dbReference type="Proteomes" id="UP000191153"/>
    </source>
</evidence>
<dbReference type="PROSITE" id="PS51208">
    <property type="entry name" value="AUTOTRANSPORTER"/>
    <property type="match status" value="1"/>
</dbReference>